<evidence type="ECO:0008006" key="3">
    <source>
        <dbReference type="Google" id="ProtNLM"/>
    </source>
</evidence>
<dbReference type="AlphaFoldDB" id="A0A1G7JT27"/>
<dbReference type="Proteomes" id="UP000199109">
    <property type="component" value="Unassembled WGS sequence"/>
</dbReference>
<dbReference type="PROSITE" id="PS51257">
    <property type="entry name" value="PROKAR_LIPOPROTEIN"/>
    <property type="match status" value="1"/>
</dbReference>
<evidence type="ECO:0000313" key="2">
    <source>
        <dbReference type="Proteomes" id="UP000199109"/>
    </source>
</evidence>
<evidence type="ECO:0000313" key="1">
    <source>
        <dbReference type="EMBL" id="SDF28056.1"/>
    </source>
</evidence>
<dbReference type="OrthoDB" id="1437328at2"/>
<name>A0A1G7JT27_9FLAO</name>
<sequence length="198" mass="22987">MNLNFAKYLIIVLLLASCGKQETEIKNYGFLKSENTSLNVPLELSQFKNYGILLDRIREITCNDSIANIVVKQKNLIRNLYPIEHCEPIKFDPKGKHYVSFEKGKAFQDHFSKEIKADDLSRILTTDFAYPTSNESRIPESYLVIIESNRNEKVNGIEDFLTDLTHNFDKLNTKLELNVSFWEVVPYMPPTEMEKQTE</sequence>
<dbReference type="RefSeq" id="WP_091874518.1">
    <property type="nucleotide sequence ID" value="NZ_FNAO01000049.1"/>
</dbReference>
<protein>
    <recommendedName>
        <fullName evidence="3">Lipoprotein</fullName>
    </recommendedName>
</protein>
<gene>
    <name evidence="1" type="ORF">SAMN05421636_1491</name>
</gene>
<keyword evidence="2" id="KW-1185">Reference proteome</keyword>
<organism evidence="1 2">
    <name type="scientific">Pricia antarctica</name>
    <dbReference type="NCBI Taxonomy" id="641691"/>
    <lineage>
        <taxon>Bacteria</taxon>
        <taxon>Pseudomonadati</taxon>
        <taxon>Bacteroidota</taxon>
        <taxon>Flavobacteriia</taxon>
        <taxon>Flavobacteriales</taxon>
        <taxon>Flavobacteriaceae</taxon>
        <taxon>Pricia</taxon>
    </lineage>
</organism>
<reference evidence="1 2" key="1">
    <citation type="submission" date="2016-10" db="EMBL/GenBank/DDBJ databases">
        <authorList>
            <person name="de Groot N.N."/>
        </authorList>
    </citation>
    <scope>NUCLEOTIDE SEQUENCE [LARGE SCALE GENOMIC DNA]</scope>
    <source>
        <strain evidence="1 2">DSM 23421</strain>
    </source>
</reference>
<accession>A0A1G7JT27</accession>
<proteinExistence type="predicted"/>
<dbReference type="EMBL" id="FNAO01000049">
    <property type="protein sequence ID" value="SDF28056.1"/>
    <property type="molecule type" value="Genomic_DNA"/>
</dbReference>